<evidence type="ECO:0000256" key="1">
    <source>
        <dbReference type="ARBA" id="ARBA00004123"/>
    </source>
</evidence>
<reference evidence="12" key="1">
    <citation type="submission" date="2015-08" db="EMBL/GenBank/DDBJ databases">
        <authorList>
            <person name="Babu N.S."/>
            <person name="Beckwith C.J."/>
            <person name="Beseler K.G."/>
            <person name="Brison A."/>
            <person name="Carone J.V."/>
            <person name="Caskin T.P."/>
            <person name="Diamond M."/>
            <person name="Durham M.E."/>
            <person name="Foxe J.M."/>
            <person name="Go M."/>
            <person name="Henderson B.A."/>
            <person name="Jones I.B."/>
            <person name="McGettigan J.A."/>
            <person name="Micheletti S.J."/>
            <person name="Nasrallah M.E."/>
            <person name="Ortiz D."/>
            <person name="Piller C.R."/>
            <person name="Privatt S.R."/>
            <person name="Schneider S.L."/>
            <person name="Sharp S."/>
            <person name="Smith T.C."/>
            <person name="Stanton J.D."/>
            <person name="Ullery H.E."/>
            <person name="Wilson R.J."/>
            <person name="Serrano M.G."/>
            <person name="Buck G."/>
            <person name="Lee V."/>
            <person name="Wang Y."/>
            <person name="Carvalho R."/>
            <person name="Voegtly L."/>
            <person name="Shi R."/>
            <person name="Duckworth R."/>
            <person name="Johnson A."/>
            <person name="Loviza R."/>
            <person name="Walstead R."/>
            <person name="Shah Z."/>
            <person name="Kiflezghi M."/>
            <person name="Wade K."/>
            <person name="Ball S.L."/>
            <person name="Bradley K.W."/>
            <person name="Asai D.J."/>
            <person name="Bowman C.A."/>
            <person name="Russell D.A."/>
            <person name="Pope W.H."/>
            <person name="Jacobs-Sera D."/>
            <person name="Hendrix R.W."/>
            <person name="Hatfull G.F."/>
        </authorList>
    </citation>
    <scope>NUCLEOTIDE SEQUENCE</scope>
</reference>
<dbReference type="Pfam" id="PF00929">
    <property type="entry name" value="RNase_T"/>
    <property type="match status" value="1"/>
</dbReference>
<comment type="similarity">
    <text evidence="2">Belongs to the REXO4 family.</text>
</comment>
<evidence type="ECO:0000256" key="6">
    <source>
        <dbReference type="ARBA" id="ARBA00022801"/>
    </source>
</evidence>
<evidence type="ECO:0000256" key="8">
    <source>
        <dbReference type="ARBA" id="ARBA00023242"/>
    </source>
</evidence>
<keyword evidence="4" id="KW-0698">rRNA processing</keyword>
<feature type="compositionally biased region" description="Polar residues" evidence="10">
    <location>
        <begin position="52"/>
        <end position="62"/>
    </location>
</feature>
<keyword evidence="6" id="KW-0378">Hydrolase</keyword>
<evidence type="ECO:0000256" key="10">
    <source>
        <dbReference type="SAM" id="MobiDB-lite"/>
    </source>
</evidence>
<comment type="subcellular location">
    <subcellularLocation>
        <location evidence="1">Nucleus</location>
    </subcellularLocation>
</comment>
<dbReference type="GO" id="GO:0008408">
    <property type="term" value="F:3'-5' exonuclease activity"/>
    <property type="evidence" value="ECO:0007669"/>
    <property type="project" value="InterPro"/>
</dbReference>
<dbReference type="AlphaFoldDB" id="A0A1D1ZPN4"/>
<evidence type="ECO:0000313" key="12">
    <source>
        <dbReference type="EMBL" id="JAT68878.1"/>
    </source>
</evidence>
<dbReference type="InterPro" id="IPR036397">
    <property type="entry name" value="RNaseH_sf"/>
</dbReference>
<evidence type="ECO:0000256" key="2">
    <source>
        <dbReference type="ARBA" id="ARBA00010489"/>
    </source>
</evidence>
<evidence type="ECO:0000256" key="9">
    <source>
        <dbReference type="ARBA" id="ARBA00025599"/>
    </source>
</evidence>
<dbReference type="EMBL" id="GDKF01009744">
    <property type="protein sequence ID" value="JAT68878.1"/>
    <property type="molecule type" value="Transcribed_RNA"/>
</dbReference>
<feature type="domain" description="Exonuclease" evidence="11">
    <location>
        <begin position="172"/>
        <end position="337"/>
    </location>
</feature>
<dbReference type="GO" id="GO:0006364">
    <property type="term" value="P:rRNA processing"/>
    <property type="evidence" value="ECO:0007669"/>
    <property type="project" value="UniProtKB-KW"/>
</dbReference>
<keyword evidence="8" id="KW-0539">Nucleus</keyword>
<feature type="region of interest" description="Disordered" evidence="10">
    <location>
        <begin position="23"/>
        <end position="97"/>
    </location>
</feature>
<evidence type="ECO:0000256" key="7">
    <source>
        <dbReference type="ARBA" id="ARBA00022839"/>
    </source>
</evidence>
<protein>
    <recommendedName>
        <fullName evidence="3">RNA exonuclease 4</fullName>
    </recommendedName>
</protein>
<dbReference type="InterPro" id="IPR037431">
    <property type="entry name" value="REX4_DEDDh_dom"/>
</dbReference>
<dbReference type="FunFam" id="3.30.420.10:FF:000007">
    <property type="entry name" value="Interferon-stimulated exonuclease gene 20"/>
    <property type="match status" value="1"/>
</dbReference>
<dbReference type="GO" id="GO:0005634">
    <property type="term" value="C:nucleus"/>
    <property type="evidence" value="ECO:0007669"/>
    <property type="project" value="UniProtKB-SubCell"/>
</dbReference>
<proteinExistence type="inferred from homology"/>
<dbReference type="CDD" id="cd06144">
    <property type="entry name" value="REX4_like"/>
    <property type="match status" value="1"/>
</dbReference>
<evidence type="ECO:0000256" key="3">
    <source>
        <dbReference type="ARBA" id="ARBA00016937"/>
    </source>
</evidence>
<gene>
    <name evidence="12" type="ORF">g.11299</name>
</gene>
<evidence type="ECO:0000259" key="11">
    <source>
        <dbReference type="SMART" id="SM00479"/>
    </source>
</evidence>
<dbReference type="InterPro" id="IPR047021">
    <property type="entry name" value="REXO1/3/4-like"/>
</dbReference>
<organism evidence="12">
    <name type="scientific">Auxenochlorella protothecoides</name>
    <name type="common">Green microalga</name>
    <name type="synonym">Chlorella protothecoides</name>
    <dbReference type="NCBI Taxonomy" id="3075"/>
    <lineage>
        <taxon>Eukaryota</taxon>
        <taxon>Viridiplantae</taxon>
        <taxon>Chlorophyta</taxon>
        <taxon>core chlorophytes</taxon>
        <taxon>Trebouxiophyceae</taxon>
        <taxon>Chlorellales</taxon>
        <taxon>Chlorellaceae</taxon>
        <taxon>Auxenochlorella</taxon>
    </lineage>
</organism>
<dbReference type="SUPFAM" id="SSF53098">
    <property type="entry name" value="Ribonuclease H-like"/>
    <property type="match status" value="1"/>
</dbReference>
<keyword evidence="5" id="KW-0540">Nuclease</keyword>
<feature type="region of interest" description="Disordered" evidence="10">
    <location>
        <begin position="137"/>
        <end position="167"/>
    </location>
</feature>
<dbReference type="InterPro" id="IPR012337">
    <property type="entry name" value="RNaseH-like_sf"/>
</dbReference>
<dbReference type="InterPro" id="IPR013520">
    <property type="entry name" value="Ribonucl_H"/>
</dbReference>
<comment type="function">
    <text evidence="9">Exoribonuclease involved in ribosome biosynthesis. Involved in the processing of ITS1, the internal transcribed spacer localized between the 18S and 5.8S rRNAs.</text>
</comment>
<dbReference type="SMART" id="SM00479">
    <property type="entry name" value="EXOIII"/>
    <property type="match status" value="1"/>
</dbReference>
<evidence type="ECO:0000256" key="5">
    <source>
        <dbReference type="ARBA" id="ARBA00022722"/>
    </source>
</evidence>
<evidence type="ECO:0000256" key="4">
    <source>
        <dbReference type="ARBA" id="ARBA00022552"/>
    </source>
</evidence>
<dbReference type="PANTHER" id="PTHR12801:SF45">
    <property type="entry name" value="RNA EXONUCLEASE 4"/>
    <property type="match status" value="1"/>
</dbReference>
<dbReference type="PANTHER" id="PTHR12801">
    <property type="entry name" value="RNA EXONUCLEASE REXO1 / RECO3 FAMILY MEMBER-RELATED"/>
    <property type="match status" value="1"/>
</dbReference>
<accession>A0A1D1ZPN4</accession>
<sequence length="369" mass="39150">MPHVKGNKFKPAVAAPVAPQVGALDVAGPSPVGKQPVHTKAADGCAPAPRGSSDTPRPTTHGAQVHTAGKTEAPHATAPPEKRRRKGPKAAAPPAQQVVQSLPATVVPPAPKASASGAIVAAPNWAALKAVLATTKKKPRANRLPATDTTPGAGTNSGRGVTPSSRTNPVTAVLALDCEMVGVGPDGERSSLARVCIVNAEGGILLDVHVQQKERVTDYRTKFSGIRPKDLDQAWPREVVQAWVKDLVTGRVLVGHALHNDLEALEMSHPATGSRDTARYPPFMFQQAQGGRYKSRSLKQLSAEELGLSIQDGEHSPVDDARAALYLYLKHRKSWERWLKGGKKTGSGAQAHKMPTWEELSRNDGMIDL</sequence>
<dbReference type="GO" id="GO:0003676">
    <property type="term" value="F:nucleic acid binding"/>
    <property type="evidence" value="ECO:0007669"/>
    <property type="project" value="InterPro"/>
</dbReference>
<feature type="compositionally biased region" description="Polar residues" evidence="10">
    <location>
        <begin position="147"/>
        <end position="167"/>
    </location>
</feature>
<keyword evidence="7" id="KW-0269">Exonuclease</keyword>
<dbReference type="Gene3D" id="3.30.420.10">
    <property type="entry name" value="Ribonuclease H-like superfamily/Ribonuclease H"/>
    <property type="match status" value="1"/>
</dbReference>
<name>A0A1D1ZPN4_AUXPR</name>